<dbReference type="PRINTS" id="PR01270">
    <property type="entry name" value="HDASUPER"/>
</dbReference>
<comment type="subcellular location">
    <subcellularLocation>
        <location evidence="1">Nucleus</location>
    </subcellularLocation>
</comment>
<evidence type="ECO:0000256" key="11">
    <source>
        <dbReference type="ARBA" id="ARBA00048287"/>
    </source>
</evidence>
<evidence type="ECO:0000259" key="12">
    <source>
        <dbReference type="Pfam" id="PF00850"/>
    </source>
</evidence>
<sequence length="219" mass="25016">FCYVNDIVIAILELLKYHPRVLYIDIDVHHGDGVQEAFYLTDRVMTVSFHKYGNYFFPGTGDMYEIGAESGRYYSVNVPLKEGIDDQSYVQCGADSLAGDRLGCFSLSTRGHGECVKFVKNLNVPTLVVGGGGYTLRNVARCWTYETSLLVDDNISNELPYTEYLDQEESDKMVDPKNEFYEDEKDNDKDNSIIRIRDKDSSMLRIRDKEMVVPEVKEP</sequence>
<organism evidence="13 14">
    <name type="scientific">Operophtera brumata</name>
    <name type="common">Winter moth</name>
    <name type="synonym">Phalaena brumata</name>
    <dbReference type="NCBI Taxonomy" id="104452"/>
    <lineage>
        <taxon>Eukaryota</taxon>
        <taxon>Metazoa</taxon>
        <taxon>Ecdysozoa</taxon>
        <taxon>Arthropoda</taxon>
        <taxon>Hexapoda</taxon>
        <taxon>Insecta</taxon>
        <taxon>Pterygota</taxon>
        <taxon>Neoptera</taxon>
        <taxon>Endopterygota</taxon>
        <taxon>Lepidoptera</taxon>
        <taxon>Glossata</taxon>
        <taxon>Ditrysia</taxon>
        <taxon>Geometroidea</taxon>
        <taxon>Geometridae</taxon>
        <taxon>Larentiinae</taxon>
        <taxon>Operophtera</taxon>
    </lineage>
</organism>
<dbReference type="STRING" id="104452.A0A0L7KNT4"/>
<feature type="non-terminal residue" evidence="13">
    <location>
        <position position="219"/>
    </location>
</feature>
<keyword evidence="5" id="KW-0378">Hydrolase</keyword>
<dbReference type="Pfam" id="PF00850">
    <property type="entry name" value="Hist_deacetyl"/>
    <property type="match status" value="1"/>
</dbReference>
<dbReference type="GO" id="GO:0040029">
    <property type="term" value="P:epigenetic regulation of gene expression"/>
    <property type="evidence" value="ECO:0007669"/>
    <property type="project" value="TreeGrafter"/>
</dbReference>
<proteinExistence type="inferred from homology"/>
<dbReference type="InterPro" id="IPR023696">
    <property type="entry name" value="Ureohydrolase_dom_sf"/>
</dbReference>
<comment type="caution">
    <text evidence="13">The sequence shown here is derived from an EMBL/GenBank/DDBJ whole genome shotgun (WGS) entry which is preliminary data.</text>
</comment>
<keyword evidence="9" id="KW-0539">Nucleus</keyword>
<keyword evidence="8" id="KW-0804">Transcription</keyword>
<dbReference type="InterPro" id="IPR000286">
    <property type="entry name" value="HDACs"/>
</dbReference>
<dbReference type="InterPro" id="IPR037138">
    <property type="entry name" value="His_deacetylse_dom_sf"/>
</dbReference>
<dbReference type="InterPro" id="IPR023801">
    <property type="entry name" value="His_deacetylse_dom"/>
</dbReference>
<evidence type="ECO:0000256" key="2">
    <source>
        <dbReference type="ARBA" id="ARBA00006457"/>
    </source>
</evidence>
<comment type="similarity">
    <text evidence="2">Belongs to the histone deacetylase family. HD type 1 subfamily.</text>
</comment>
<dbReference type="PANTHER" id="PTHR10625">
    <property type="entry name" value="HISTONE DEACETYLASE HDAC1-RELATED"/>
    <property type="match status" value="1"/>
</dbReference>
<dbReference type="EC" id="3.5.1.98" evidence="3"/>
<evidence type="ECO:0000256" key="10">
    <source>
        <dbReference type="ARBA" id="ARBA00040349"/>
    </source>
</evidence>
<evidence type="ECO:0000256" key="1">
    <source>
        <dbReference type="ARBA" id="ARBA00004123"/>
    </source>
</evidence>
<evidence type="ECO:0000256" key="7">
    <source>
        <dbReference type="ARBA" id="ARBA00023015"/>
    </source>
</evidence>
<dbReference type="InterPro" id="IPR003084">
    <property type="entry name" value="HDAC_I/II"/>
</dbReference>
<dbReference type="SUPFAM" id="SSF52768">
    <property type="entry name" value="Arginase/deacetylase"/>
    <property type="match status" value="1"/>
</dbReference>
<evidence type="ECO:0000256" key="3">
    <source>
        <dbReference type="ARBA" id="ARBA00012111"/>
    </source>
</evidence>
<dbReference type="PRINTS" id="PR01271">
    <property type="entry name" value="HISDACETLASE"/>
</dbReference>
<dbReference type="Gene3D" id="3.40.800.20">
    <property type="entry name" value="Histone deacetylase domain"/>
    <property type="match status" value="1"/>
</dbReference>
<evidence type="ECO:0000256" key="9">
    <source>
        <dbReference type="ARBA" id="ARBA00023242"/>
    </source>
</evidence>
<evidence type="ECO:0000256" key="5">
    <source>
        <dbReference type="ARBA" id="ARBA00022801"/>
    </source>
</evidence>
<comment type="catalytic activity">
    <reaction evidence="11">
        <text>N(6)-acetyl-L-lysyl-[histone] + H2O = L-lysyl-[histone] + acetate</text>
        <dbReference type="Rhea" id="RHEA:58196"/>
        <dbReference type="Rhea" id="RHEA-COMP:9845"/>
        <dbReference type="Rhea" id="RHEA-COMP:11338"/>
        <dbReference type="ChEBI" id="CHEBI:15377"/>
        <dbReference type="ChEBI" id="CHEBI:29969"/>
        <dbReference type="ChEBI" id="CHEBI:30089"/>
        <dbReference type="ChEBI" id="CHEBI:61930"/>
        <dbReference type="EC" id="3.5.1.98"/>
    </reaction>
</comment>
<evidence type="ECO:0000256" key="8">
    <source>
        <dbReference type="ARBA" id="ARBA00023163"/>
    </source>
</evidence>
<dbReference type="GO" id="GO:0005634">
    <property type="term" value="C:nucleus"/>
    <property type="evidence" value="ECO:0007669"/>
    <property type="project" value="UniProtKB-SubCell"/>
</dbReference>
<name>A0A0L7KNT4_OPEBR</name>
<dbReference type="EMBL" id="JTDY01008316">
    <property type="protein sequence ID" value="KOB64629.1"/>
    <property type="molecule type" value="Genomic_DNA"/>
</dbReference>
<evidence type="ECO:0000256" key="4">
    <source>
        <dbReference type="ARBA" id="ARBA00022491"/>
    </source>
</evidence>
<evidence type="ECO:0000256" key="6">
    <source>
        <dbReference type="ARBA" id="ARBA00022853"/>
    </source>
</evidence>
<feature type="domain" description="Histone deacetylase" evidence="12">
    <location>
        <begin position="1"/>
        <end position="91"/>
    </location>
</feature>
<evidence type="ECO:0000313" key="14">
    <source>
        <dbReference type="Proteomes" id="UP000037510"/>
    </source>
</evidence>
<dbReference type="PANTHER" id="PTHR10625:SF36">
    <property type="entry name" value="HISTONE DEACETYLASE 3"/>
    <property type="match status" value="1"/>
</dbReference>
<dbReference type="GO" id="GO:0141221">
    <property type="term" value="F:histone deacetylase activity, hydrolytic mechanism"/>
    <property type="evidence" value="ECO:0007669"/>
    <property type="project" value="UniProtKB-EC"/>
</dbReference>
<feature type="non-terminal residue" evidence="13">
    <location>
        <position position="1"/>
    </location>
</feature>
<evidence type="ECO:0000313" key="13">
    <source>
        <dbReference type="EMBL" id="KOB64629.1"/>
    </source>
</evidence>
<protein>
    <recommendedName>
        <fullName evidence="10">Histone deacetylase 3</fullName>
        <ecNumber evidence="3">3.5.1.98</ecNumber>
    </recommendedName>
</protein>
<accession>A0A0L7KNT4</accession>
<reference evidence="13 14" key="1">
    <citation type="journal article" date="2015" name="Genome Biol. Evol.">
        <title>The genome of winter moth (Operophtera brumata) provides a genomic perspective on sexual dimorphism and phenology.</title>
        <authorList>
            <person name="Derks M.F."/>
            <person name="Smit S."/>
            <person name="Salis L."/>
            <person name="Schijlen E."/>
            <person name="Bossers A."/>
            <person name="Mateman C."/>
            <person name="Pijl A.S."/>
            <person name="de Ridder D."/>
            <person name="Groenen M.A."/>
            <person name="Visser M.E."/>
            <person name="Megens H.J."/>
        </authorList>
    </citation>
    <scope>NUCLEOTIDE SEQUENCE [LARGE SCALE GENOMIC DNA]</scope>
    <source>
        <strain evidence="13">WM2013NL</strain>
        <tissue evidence="13">Head and thorax</tissue>
    </source>
</reference>
<gene>
    <name evidence="13" type="ORF">OBRU01_23949</name>
</gene>
<dbReference type="AlphaFoldDB" id="A0A0L7KNT4"/>
<keyword evidence="6" id="KW-0156">Chromatin regulator</keyword>
<dbReference type="Proteomes" id="UP000037510">
    <property type="component" value="Unassembled WGS sequence"/>
</dbReference>
<keyword evidence="4" id="KW-0678">Repressor</keyword>
<keyword evidence="14" id="KW-1185">Reference proteome</keyword>
<keyword evidence="7" id="KW-0805">Transcription regulation</keyword>